<dbReference type="GO" id="GO:0016757">
    <property type="term" value="F:glycosyltransferase activity"/>
    <property type="evidence" value="ECO:0007669"/>
    <property type="project" value="UniProtKB-KW"/>
</dbReference>
<organism evidence="2 3">
    <name type="scientific">Winogradskyella marina</name>
    <dbReference type="NCBI Taxonomy" id="2785530"/>
    <lineage>
        <taxon>Bacteria</taxon>
        <taxon>Pseudomonadati</taxon>
        <taxon>Bacteroidota</taxon>
        <taxon>Flavobacteriia</taxon>
        <taxon>Flavobacteriales</taxon>
        <taxon>Flavobacteriaceae</taxon>
        <taxon>Winogradskyella</taxon>
    </lineage>
</organism>
<reference evidence="2 3" key="1">
    <citation type="submission" date="2020-11" db="EMBL/GenBank/DDBJ databases">
        <title>Winogradskyella marina sp. nov., isolated from marine sediment.</title>
        <authorList>
            <person name="Bo J."/>
            <person name="Wang S."/>
            <person name="Song X."/>
            <person name="Du Z."/>
        </authorList>
    </citation>
    <scope>NUCLEOTIDE SEQUENCE [LARGE SCALE GENOMIC DNA]</scope>
    <source>
        <strain evidence="2 3">F6397</strain>
    </source>
</reference>
<evidence type="ECO:0000313" key="3">
    <source>
        <dbReference type="Proteomes" id="UP000611215"/>
    </source>
</evidence>
<keyword evidence="1" id="KW-1133">Transmembrane helix</keyword>
<protein>
    <submittedName>
        <fullName evidence="2">Mannosyltransferase</fullName>
    </submittedName>
</protein>
<keyword evidence="2" id="KW-0808">Transferase</keyword>
<dbReference type="EMBL" id="JADOET010000001">
    <property type="protein sequence ID" value="MBF8148667.1"/>
    <property type="molecule type" value="Genomic_DNA"/>
</dbReference>
<name>A0ABS0EE08_9FLAO</name>
<dbReference type="Proteomes" id="UP000611215">
    <property type="component" value="Unassembled WGS sequence"/>
</dbReference>
<feature type="transmembrane region" description="Helical" evidence="1">
    <location>
        <begin position="236"/>
        <end position="262"/>
    </location>
</feature>
<evidence type="ECO:0000256" key="1">
    <source>
        <dbReference type="SAM" id="Phobius"/>
    </source>
</evidence>
<dbReference type="Pfam" id="PF26314">
    <property type="entry name" value="MptA_B_family"/>
    <property type="match status" value="1"/>
</dbReference>
<keyword evidence="1" id="KW-0812">Transmembrane</keyword>
<proteinExistence type="predicted"/>
<feature type="transmembrane region" description="Helical" evidence="1">
    <location>
        <begin position="35"/>
        <end position="52"/>
    </location>
</feature>
<evidence type="ECO:0000313" key="2">
    <source>
        <dbReference type="EMBL" id="MBF8148667.1"/>
    </source>
</evidence>
<keyword evidence="2" id="KW-0328">Glycosyltransferase</keyword>
<keyword evidence="1" id="KW-0472">Membrane</keyword>
<sequence length="507" mass="58094">MKALWKYHKIPFLFFIVSSLLYLWFAYAIVRTNTIQLLFAYVLLFAFAYKIISSSEFNSSKFKLLVVFSIVLRLLFLFATPNLSQDFYRFIWDGRMILEGFNPYLYTPDSFMDSGKFPVAQAQELYNGMGELSASHYTNYPPINQVLFTVAALFSGHSILGSAIVMRLIIIVADIGTLYFGKKLLERLNLPSKRIFWYILNPFIIIELTGNLHFEGVMIFFLIWSLYLLHSGKWKWAAVVFACSISVKLIPLMLLPLFFGWFRKNSVISNDIEKPKKPFIPTDIGSAEGDIPVNLNLSNKDASTALNMPSKNKTSKVFKTIKVSYQKLITFYIIIGLTTLLLFLPFFSMEFVTNYSKTVGLWFGNFEFNASIYYLARAIGYAQTGYNEIAIIGKILPVISVLIILGLSIFKPNNSLPKLMTSMLLALSFYLFLSTTVHPWYIATLVVLSLFTNYKFPLVWSLVVVLSYLAYSNTDNSENLWIIAIEYVIVFSVFIWEVILKKRLPVS</sequence>
<feature type="transmembrane region" description="Helical" evidence="1">
    <location>
        <begin position="388"/>
        <end position="409"/>
    </location>
</feature>
<comment type="caution">
    <text evidence="2">The sequence shown here is derived from an EMBL/GenBank/DDBJ whole genome shotgun (WGS) entry which is preliminary data.</text>
</comment>
<feature type="transmembrane region" description="Helical" evidence="1">
    <location>
        <begin position="458"/>
        <end position="474"/>
    </location>
</feature>
<feature type="transmembrane region" description="Helical" evidence="1">
    <location>
        <begin position="146"/>
        <end position="175"/>
    </location>
</feature>
<feature type="transmembrane region" description="Helical" evidence="1">
    <location>
        <begin position="328"/>
        <end position="347"/>
    </location>
</feature>
<keyword evidence="3" id="KW-1185">Reference proteome</keyword>
<gene>
    <name evidence="2" type="ORF">ITJ86_02090</name>
</gene>
<dbReference type="RefSeq" id="WP_195869942.1">
    <property type="nucleotide sequence ID" value="NZ_JADOET010000001.1"/>
</dbReference>
<feature type="transmembrane region" description="Helical" evidence="1">
    <location>
        <begin position="359"/>
        <end position="376"/>
    </location>
</feature>
<feature type="transmembrane region" description="Helical" evidence="1">
    <location>
        <begin position="429"/>
        <end position="451"/>
    </location>
</feature>
<feature type="transmembrane region" description="Helical" evidence="1">
    <location>
        <begin position="480"/>
        <end position="500"/>
    </location>
</feature>
<feature type="transmembrane region" description="Helical" evidence="1">
    <location>
        <begin position="195"/>
        <end position="224"/>
    </location>
</feature>
<feature type="transmembrane region" description="Helical" evidence="1">
    <location>
        <begin position="12"/>
        <end position="29"/>
    </location>
</feature>
<feature type="transmembrane region" description="Helical" evidence="1">
    <location>
        <begin position="64"/>
        <end position="83"/>
    </location>
</feature>
<accession>A0ABS0EE08</accession>